<gene>
    <name evidence="1" type="primary">UL24</name>
</gene>
<reference evidence="1" key="1">
    <citation type="journal article" date="2020" name="Arch. Virol.">
        <title>Detection of multiple viruses in oropharyngeal samples from Brazilian free-tailed bats (Tadarida brasiliensis) using viral metagenomics.</title>
        <authorList>
            <person name="Cibulski S.P."/>
            <person name="de Sales Lima F.E."/>
            <person name="Teixeira T.F."/>
            <person name="Varela A.P.M."/>
            <person name="Scheffer C.M."/>
            <person name="Mayer F.Q."/>
            <person name="Witt A.A."/>
            <person name="Roehe P.M."/>
        </authorList>
    </citation>
    <scope>NUCLEOTIDE SEQUENCE</scope>
    <source>
        <strain evidence="1">Gamma615</strain>
    </source>
</reference>
<reference evidence="1" key="2">
    <citation type="submission" date="2020-05" db="EMBL/GenBank/DDBJ databases">
        <authorList>
            <person name="Cibulski S."/>
            <person name="Mayer F.Q."/>
            <person name="Roehe P.M."/>
        </authorList>
    </citation>
    <scope>NUCLEOTIDE SEQUENCE</scope>
    <source>
        <strain evidence="1">Gamma615</strain>
    </source>
</reference>
<dbReference type="Pfam" id="PF01646">
    <property type="entry name" value="Herpes_UL24"/>
    <property type="match status" value="1"/>
</dbReference>
<sequence>MYPPSAMAHQVQVNSKETLSKLPSQRKIAGNRAHFAAYKKMKRYTSLTPLLKFVGIDHPCPGKSKVQLFFEVTLGPRIADCVLQSVLCYQLFFSDLEV</sequence>
<dbReference type="EMBL" id="MT512495">
    <property type="protein sequence ID" value="QOW02502.1"/>
    <property type="molecule type" value="Genomic_DNA"/>
</dbReference>
<protein>
    <submittedName>
        <fullName evidence="1">Ul24</fullName>
    </submittedName>
</protein>
<name>A0A7U3NPR7_9GAMA</name>
<proteinExistence type="predicted"/>
<evidence type="ECO:0000313" key="1">
    <source>
        <dbReference type="EMBL" id="QOW02502.1"/>
    </source>
</evidence>
<accession>A0A7U3NPR7</accession>
<dbReference type="InterPro" id="IPR002580">
    <property type="entry name" value="Herpes_UL24"/>
</dbReference>
<organism evidence="1">
    <name type="scientific">Tadarida gammaherpesvirus</name>
    <dbReference type="NCBI Taxonomy" id="2781867"/>
    <lineage>
        <taxon>Viruses</taxon>
        <taxon>Duplodnaviria</taxon>
        <taxon>Heunggongvirae</taxon>
        <taxon>Peploviricota</taxon>
        <taxon>Herviviricetes</taxon>
        <taxon>Herpesvirales</taxon>
        <taxon>Orthoherpesviridae</taxon>
        <taxon>Gammaherpesvirinae</taxon>
    </lineage>
</organism>